<dbReference type="PANTHER" id="PTHR46268">
    <property type="entry name" value="STRESS RESPONSE PROTEIN NHAX"/>
    <property type="match status" value="1"/>
</dbReference>
<evidence type="ECO:0000313" key="3">
    <source>
        <dbReference type="EMBL" id="SFE96511.1"/>
    </source>
</evidence>
<dbReference type="AlphaFoldDB" id="A0A1I2EW02"/>
<name>A0A1I2EW02_9BACT</name>
<dbReference type="OrthoDB" id="1522603at2"/>
<comment type="similarity">
    <text evidence="1">Belongs to the universal stress protein A family.</text>
</comment>
<dbReference type="RefSeq" id="WP_091542810.1">
    <property type="nucleotide sequence ID" value="NZ_FONY01000011.1"/>
</dbReference>
<dbReference type="PRINTS" id="PR01438">
    <property type="entry name" value="UNVRSLSTRESS"/>
</dbReference>
<dbReference type="Gene3D" id="3.40.50.12370">
    <property type="match status" value="1"/>
</dbReference>
<evidence type="ECO:0000256" key="1">
    <source>
        <dbReference type="ARBA" id="ARBA00008791"/>
    </source>
</evidence>
<protein>
    <submittedName>
        <fullName evidence="3">Nucleotide-binding universal stress protein, UspA family</fullName>
    </submittedName>
</protein>
<dbReference type="Pfam" id="PF00582">
    <property type="entry name" value="Usp"/>
    <property type="match status" value="1"/>
</dbReference>
<feature type="domain" description="UspA" evidence="2">
    <location>
        <begin position="1"/>
        <end position="146"/>
    </location>
</feature>
<dbReference type="EMBL" id="FONY01000011">
    <property type="protein sequence ID" value="SFE96511.1"/>
    <property type="molecule type" value="Genomic_DNA"/>
</dbReference>
<accession>A0A1I2EW02</accession>
<proteinExistence type="inferred from homology"/>
<organism evidence="3 4">
    <name type="scientific">Thermoflexibacter ruber</name>
    <dbReference type="NCBI Taxonomy" id="1003"/>
    <lineage>
        <taxon>Bacteria</taxon>
        <taxon>Pseudomonadati</taxon>
        <taxon>Bacteroidota</taxon>
        <taxon>Cytophagia</taxon>
        <taxon>Cytophagales</taxon>
        <taxon>Thermoflexibacteraceae</taxon>
        <taxon>Thermoflexibacter</taxon>
    </lineage>
</organism>
<dbReference type="InterPro" id="IPR006016">
    <property type="entry name" value="UspA"/>
</dbReference>
<dbReference type="Proteomes" id="UP000199513">
    <property type="component" value="Unassembled WGS sequence"/>
</dbReference>
<evidence type="ECO:0000313" key="4">
    <source>
        <dbReference type="Proteomes" id="UP000199513"/>
    </source>
</evidence>
<sequence>MKTILVPTDFSPHTLQAMKFAVRMVANRKDVKLIFFHATETQVPERTPRNVYRDLVEYELTQNWERLQNLSQRVLNRLGLERPPFEIDWIVKHGEFLDNVLHTINEQAVDLVIIGKSKSNGIQRFFYGSESANLLEEAPCPVLMIPKKCKIKTVEKISLASITLQVDSFFQDLLDFAKFFNARIEIFHLHSSITDVEAFDKEGFLKNIKEKYGYENIEMTFVATEDQDEEIAESIEEYVNYSKPSMLSVASYERPWYEKLFNASITKSLAFETKVPLLVLKKIAEEEKQS</sequence>
<keyword evidence="4" id="KW-1185">Reference proteome</keyword>
<dbReference type="PANTHER" id="PTHR46268:SF6">
    <property type="entry name" value="UNIVERSAL STRESS PROTEIN UP12"/>
    <property type="match status" value="1"/>
</dbReference>
<dbReference type="SUPFAM" id="SSF52402">
    <property type="entry name" value="Adenine nucleotide alpha hydrolases-like"/>
    <property type="match status" value="2"/>
</dbReference>
<gene>
    <name evidence="3" type="ORF">SAMN04488541_101149</name>
</gene>
<dbReference type="STRING" id="1003.SAMN04488541_101149"/>
<dbReference type="CDD" id="cd00293">
    <property type="entry name" value="USP-like"/>
    <property type="match status" value="1"/>
</dbReference>
<dbReference type="InterPro" id="IPR006015">
    <property type="entry name" value="Universal_stress_UspA"/>
</dbReference>
<reference evidence="3 4" key="1">
    <citation type="submission" date="2016-10" db="EMBL/GenBank/DDBJ databases">
        <authorList>
            <person name="de Groot N.N."/>
        </authorList>
    </citation>
    <scope>NUCLEOTIDE SEQUENCE [LARGE SCALE GENOMIC DNA]</scope>
    <source>
        <strain>GEY</strain>
        <strain evidence="4">DSM 9560</strain>
    </source>
</reference>
<evidence type="ECO:0000259" key="2">
    <source>
        <dbReference type="Pfam" id="PF00582"/>
    </source>
</evidence>